<comment type="subcellular location">
    <subcellularLocation>
        <location evidence="2 15">Secreted</location>
    </subcellularLocation>
</comment>
<dbReference type="RefSeq" id="XP_026607755.1">
    <property type="nucleotide sequence ID" value="XM_026744592.1"/>
</dbReference>
<evidence type="ECO:0000256" key="1">
    <source>
        <dbReference type="ARBA" id="ARBA00001973"/>
    </source>
</evidence>
<dbReference type="GO" id="GO:0030245">
    <property type="term" value="P:cellulose catabolic process"/>
    <property type="evidence" value="ECO:0007669"/>
    <property type="project" value="UniProtKB-UniRule"/>
</dbReference>
<evidence type="ECO:0000256" key="15">
    <source>
        <dbReference type="RuleBase" id="RU368122"/>
    </source>
</evidence>
<keyword evidence="9" id="KW-0503">Monooxygenase</keyword>
<keyword evidence="7" id="KW-0560">Oxidoreductase</keyword>
<evidence type="ECO:0000256" key="7">
    <source>
        <dbReference type="ARBA" id="ARBA00023002"/>
    </source>
</evidence>
<dbReference type="GeneID" id="38112946"/>
<keyword evidence="5" id="KW-0732">Signal</keyword>
<evidence type="ECO:0000256" key="2">
    <source>
        <dbReference type="ARBA" id="ARBA00004613"/>
    </source>
</evidence>
<evidence type="ECO:0000256" key="12">
    <source>
        <dbReference type="ARBA" id="ARBA00023326"/>
    </source>
</evidence>
<evidence type="ECO:0000256" key="9">
    <source>
        <dbReference type="ARBA" id="ARBA00023033"/>
    </source>
</evidence>
<evidence type="ECO:0000256" key="10">
    <source>
        <dbReference type="ARBA" id="ARBA00023157"/>
    </source>
</evidence>
<dbReference type="GO" id="GO:0046872">
    <property type="term" value="F:metal ion binding"/>
    <property type="evidence" value="ECO:0007669"/>
    <property type="project" value="UniProtKB-KW"/>
</dbReference>
<dbReference type="CDD" id="cd21175">
    <property type="entry name" value="LPMO_AA9"/>
    <property type="match status" value="1"/>
</dbReference>
<comment type="function">
    <text evidence="15">Lytic polysaccharide monooxygenase (LMPO) that depolymerizes crystalline and amorphous polysaccharides via the oxidation of scissile alpha- or beta-(1-4)-glycosidic bonds, yielding C1 and/or C4 oxidation products. Catalysis by LPMOs requires the reduction of the active-site copper from Cu(II) to Cu(I) by a reducing agent and H(2)O(2) or O(2) as a cosubstrate.</text>
</comment>
<dbReference type="GO" id="GO:0005576">
    <property type="term" value="C:extracellular region"/>
    <property type="evidence" value="ECO:0007669"/>
    <property type="project" value="UniProtKB-SubCell"/>
</dbReference>
<dbReference type="InterPro" id="IPR005103">
    <property type="entry name" value="AA9_LPMO"/>
</dbReference>
<keyword evidence="3 15" id="KW-0964">Secreted</keyword>
<dbReference type="GO" id="GO:0030248">
    <property type="term" value="F:cellulose binding"/>
    <property type="evidence" value="ECO:0007669"/>
    <property type="project" value="UniProtKB-UniRule"/>
</dbReference>
<name>A0A3D8SXB0_9EURO</name>
<sequence length="289" mass="30247">MDEDPRHGKPGSVPHENAYQAMSRILLAGLFASRALGHGHISNIIVNGVSYQGWNINVFPYLGGNIPLVASWGTPNTGGGFPTDGYSDPDIICHLDAANGEGSIPVNAGDTVHLQWTPWPETHHGPVIDYLANCGTSCQTVDKTTLEFFKISEVGLIDDSSVPGYWGTDELIDNNSAWLVKIPESIAPGNYVLRHELIALHSAHTEGGAQNYMQCINLLVSGSGSAQPDGVLGTELYTSTDPGILVDIYNPLTYTIPGPSLIAGGGAVAQSTSAITASGTAIIPGATSA</sequence>
<protein>
    <recommendedName>
        <fullName evidence="15">AA9 family lytic polysaccharide monooxygenase</fullName>
        <ecNumber evidence="15">1.14.99.56</ecNumber>
    </recommendedName>
    <alternativeName>
        <fullName evidence="15">Endo-beta-1,4-glucanase</fullName>
    </alternativeName>
    <alternativeName>
        <fullName evidence="15">Glycosyl hydrolase 61 family protein</fullName>
    </alternativeName>
</protein>
<dbReference type="InterPro" id="IPR049892">
    <property type="entry name" value="AA9"/>
</dbReference>
<evidence type="ECO:0000256" key="3">
    <source>
        <dbReference type="ARBA" id="ARBA00022525"/>
    </source>
</evidence>
<dbReference type="GO" id="GO:0008810">
    <property type="term" value="F:cellulase activity"/>
    <property type="evidence" value="ECO:0007669"/>
    <property type="project" value="UniProtKB-UniRule"/>
</dbReference>
<keyword evidence="12 15" id="KW-0624">Polysaccharide degradation</keyword>
<keyword evidence="11 15" id="KW-0119">Carbohydrate metabolism</keyword>
<keyword evidence="18" id="KW-1185">Reference proteome</keyword>
<evidence type="ECO:0000256" key="5">
    <source>
        <dbReference type="ARBA" id="ARBA00022729"/>
    </source>
</evidence>
<comment type="caution">
    <text evidence="17">The sequence shown here is derived from an EMBL/GenBank/DDBJ whole genome shotgun (WGS) entry which is preliminary data.</text>
</comment>
<comment type="similarity">
    <text evidence="13">Belongs to the polysaccharide monooxygenase AA9 family.</text>
</comment>
<accession>A0A3D8SXB0</accession>
<evidence type="ECO:0000256" key="11">
    <source>
        <dbReference type="ARBA" id="ARBA00023277"/>
    </source>
</evidence>
<gene>
    <name evidence="17" type="ORF">DSM5745_02576</name>
</gene>
<dbReference type="EMBL" id="PVWQ01000002">
    <property type="protein sequence ID" value="RDW90801.1"/>
    <property type="molecule type" value="Genomic_DNA"/>
</dbReference>
<evidence type="ECO:0000256" key="14">
    <source>
        <dbReference type="ARBA" id="ARBA00045077"/>
    </source>
</evidence>
<keyword evidence="6 15" id="KW-0136">Cellulose degradation</keyword>
<evidence type="ECO:0000313" key="17">
    <source>
        <dbReference type="EMBL" id="RDW90801.1"/>
    </source>
</evidence>
<evidence type="ECO:0000259" key="16">
    <source>
        <dbReference type="Pfam" id="PF03443"/>
    </source>
</evidence>
<comment type="cofactor">
    <cofactor evidence="1">
        <name>Cu(2+)</name>
        <dbReference type="ChEBI" id="CHEBI:29036"/>
    </cofactor>
</comment>
<dbReference type="Gene3D" id="2.70.50.70">
    <property type="match status" value="1"/>
</dbReference>
<evidence type="ECO:0000256" key="8">
    <source>
        <dbReference type="ARBA" id="ARBA00023008"/>
    </source>
</evidence>
<keyword evidence="8" id="KW-0186">Copper</keyword>
<reference evidence="17 18" key="1">
    <citation type="journal article" date="2018" name="IMA Fungus">
        <title>IMA Genome-F 9: Draft genome sequence of Annulohypoxylon stygium, Aspergillus mulundensis, Berkeleyomyces basicola (syn. Thielaviopsis basicola), Ceratocystis smalleyi, two Cercospora beticola strains, Coleophoma cylindrospora, Fusarium fracticaudum, Phialophora cf. hyalina, and Morchella septimelata.</title>
        <authorList>
            <person name="Wingfield B.D."/>
            <person name="Bills G.F."/>
            <person name="Dong Y."/>
            <person name="Huang W."/>
            <person name="Nel W.J."/>
            <person name="Swalarsk-Parry B.S."/>
            <person name="Vaghefi N."/>
            <person name="Wilken P.M."/>
            <person name="An Z."/>
            <person name="de Beer Z.W."/>
            <person name="De Vos L."/>
            <person name="Chen L."/>
            <person name="Duong T.A."/>
            <person name="Gao Y."/>
            <person name="Hammerbacher A."/>
            <person name="Kikkert J.R."/>
            <person name="Li Y."/>
            <person name="Li H."/>
            <person name="Li K."/>
            <person name="Li Q."/>
            <person name="Liu X."/>
            <person name="Ma X."/>
            <person name="Naidoo K."/>
            <person name="Pethybridge S.J."/>
            <person name="Sun J."/>
            <person name="Steenkamp E.T."/>
            <person name="van der Nest M.A."/>
            <person name="van Wyk S."/>
            <person name="Wingfield M.J."/>
            <person name="Xiong C."/>
            <person name="Yue Q."/>
            <person name="Zhang X."/>
        </authorList>
    </citation>
    <scope>NUCLEOTIDE SEQUENCE [LARGE SCALE GENOMIC DNA]</scope>
    <source>
        <strain evidence="17 18">DSM 5745</strain>
    </source>
</reference>
<keyword evidence="10 15" id="KW-1015">Disulfide bond</keyword>
<dbReference type="STRING" id="1810919.A0A3D8SXB0"/>
<dbReference type="Pfam" id="PF03443">
    <property type="entry name" value="AA9"/>
    <property type="match status" value="1"/>
</dbReference>
<dbReference type="GO" id="GO:0004497">
    <property type="term" value="F:monooxygenase activity"/>
    <property type="evidence" value="ECO:0007669"/>
    <property type="project" value="UniProtKB-KW"/>
</dbReference>
<organism evidence="17 18">
    <name type="scientific">Aspergillus mulundensis</name>
    <dbReference type="NCBI Taxonomy" id="1810919"/>
    <lineage>
        <taxon>Eukaryota</taxon>
        <taxon>Fungi</taxon>
        <taxon>Dikarya</taxon>
        <taxon>Ascomycota</taxon>
        <taxon>Pezizomycotina</taxon>
        <taxon>Eurotiomycetes</taxon>
        <taxon>Eurotiomycetidae</taxon>
        <taxon>Eurotiales</taxon>
        <taxon>Aspergillaceae</taxon>
        <taxon>Aspergillus</taxon>
        <taxon>Aspergillus subgen. Nidulantes</taxon>
    </lineage>
</organism>
<dbReference type="PANTHER" id="PTHR33353">
    <property type="entry name" value="PUTATIVE (AFU_ORTHOLOGUE AFUA_1G12560)-RELATED"/>
    <property type="match status" value="1"/>
</dbReference>
<feature type="domain" description="Auxiliary Activity family 9 catalytic" evidence="16">
    <location>
        <begin position="38"/>
        <end position="251"/>
    </location>
</feature>
<evidence type="ECO:0000256" key="4">
    <source>
        <dbReference type="ARBA" id="ARBA00022723"/>
    </source>
</evidence>
<dbReference type="AlphaFoldDB" id="A0A3D8SXB0"/>
<dbReference type="PANTHER" id="PTHR33353:SF36">
    <property type="entry name" value="ENDO-BETA-1,4-GLUCANASE D"/>
    <property type="match status" value="1"/>
</dbReference>
<evidence type="ECO:0000256" key="13">
    <source>
        <dbReference type="ARBA" id="ARBA00044502"/>
    </source>
</evidence>
<dbReference type="OrthoDB" id="4849160at2759"/>
<keyword evidence="4" id="KW-0479">Metal-binding</keyword>
<dbReference type="Proteomes" id="UP000256690">
    <property type="component" value="Unassembled WGS sequence"/>
</dbReference>
<evidence type="ECO:0000313" key="18">
    <source>
        <dbReference type="Proteomes" id="UP000256690"/>
    </source>
</evidence>
<dbReference type="EC" id="1.14.99.56" evidence="15"/>
<evidence type="ECO:0000256" key="6">
    <source>
        <dbReference type="ARBA" id="ARBA00023001"/>
    </source>
</evidence>
<comment type="domain">
    <text evidence="15">Has a modular structure: an endo-beta-1,4-glucanase catalytic module at the N-terminus, a linker rich in serines and threonines, and a C-terminal carbohydrate-binding module (CBM).</text>
</comment>
<comment type="catalytic activity">
    <reaction evidence="14 15">
        <text>[(1-&gt;4)-beta-D-glucosyl]n+m + reduced acceptor + O2 = 4-dehydro-beta-D-glucosyl-[(1-&gt;4)-beta-D-glucosyl]n-1 + [(1-&gt;4)-beta-D-glucosyl]m + acceptor + H2O.</text>
        <dbReference type="EC" id="1.14.99.56"/>
    </reaction>
</comment>
<proteinExistence type="inferred from homology"/>